<dbReference type="GO" id="GO:0015134">
    <property type="term" value="F:hexuronate transmembrane transporter activity"/>
    <property type="evidence" value="ECO:0007669"/>
    <property type="project" value="TreeGrafter"/>
</dbReference>
<comment type="caution">
    <text evidence="7">The sequence shown here is derived from an EMBL/GenBank/DDBJ whole genome shotgun (WGS) entry which is preliminary data.</text>
</comment>
<dbReference type="InterPro" id="IPR020846">
    <property type="entry name" value="MFS_dom"/>
</dbReference>
<feature type="transmembrane region" description="Helical" evidence="5">
    <location>
        <begin position="154"/>
        <end position="177"/>
    </location>
</feature>
<sequence>MKPDQSGNYRWRIVLLLFFATTINYIDRQVLSFTMIDETFRREMMGKTAGEALTESDLDQFKVLYSYIDTVFKVAYALGFLLTGWLIDRVGTKRGYSLSIIVWSIAGVLNAFIGSLRGLSIVRFMLGIGEAGNFPSAIKSVAEWFPKKERSFATGLFNAGTNVGIIATAALIPWLTIRFGWRVSFIATGLLGFLVLIAWLRIYRRPEEHPRVSKAELDYILQDHEEAIPEEKLSWWRLLGFRQTWAFIVGKFMCDPIWWFYLSWLPDFFNSSESLDQRLDLKNVGLPFLVIYIVSDGGSVLFGWLSSKFIHMGWSANRARKTTMLICAVCVVPIFFAAQTSSIYVAIALISLATAAHQGWSANVYTFASDLFPKSAVASVTGIGGMFGAMGGILLAAIAGNIRVNLGYLPLFIVASSTYLIALVIIHLLSPTMQPVTRKELESIGV</sequence>
<comment type="subcellular location">
    <subcellularLocation>
        <location evidence="1">Membrane</location>
        <topology evidence="1">Multi-pass membrane protein</topology>
    </subcellularLocation>
</comment>
<accession>A0A3P1BN92</accession>
<dbReference type="Proteomes" id="UP000271925">
    <property type="component" value="Unassembled WGS sequence"/>
</dbReference>
<evidence type="ECO:0000256" key="5">
    <source>
        <dbReference type="SAM" id="Phobius"/>
    </source>
</evidence>
<proteinExistence type="predicted"/>
<feature type="transmembrane region" description="Helical" evidence="5">
    <location>
        <begin position="406"/>
        <end position="429"/>
    </location>
</feature>
<evidence type="ECO:0000313" key="8">
    <source>
        <dbReference type="Proteomes" id="UP000271925"/>
    </source>
</evidence>
<evidence type="ECO:0000256" key="4">
    <source>
        <dbReference type="ARBA" id="ARBA00023136"/>
    </source>
</evidence>
<feature type="transmembrane region" description="Helical" evidence="5">
    <location>
        <begin position="284"/>
        <end position="305"/>
    </location>
</feature>
<dbReference type="CDD" id="cd17319">
    <property type="entry name" value="MFS_ExuT_GudP_like"/>
    <property type="match status" value="1"/>
</dbReference>
<feature type="domain" description="Major facilitator superfamily (MFS) profile" evidence="6">
    <location>
        <begin position="13"/>
        <end position="434"/>
    </location>
</feature>
<evidence type="ECO:0000313" key="7">
    <source>
        <dbReference type="EMBL" id="RRB02542.1"/>
    </source>
</evidence>
<dbReference type="PROSITE" id="PS50850">
    <property type="entry name" value="MFS"/>
    <property type="match status" value="1"/>
</dbReference>
<dbReference type="GO" id="GO:0016020">
    <property type="term" value="C:membrane"/>
    <property type="evidence" value="ECO:0007669"/>
    <property type="project" value="UniProtKB-SubCell"/>
</dbReference>
<keyword evidence="3 5" id="KW-1133">Transmembrane helix</keyword>
<name>A0A3P1BN92_9BACT</name>
<feature type="transmembrane region" description="Helical" evidence="5">
    <location>
        <begin position="245"/>
        <end position="264"/>
    </location>
</feature>
<feature type="transmembrane region" description="Helical" evidence="5">
    <location>
        <begin position="376"/>
        <end position="399"/>
    </location>
</feature>
<organism evidence="7 8">
    <name type="scientific">Larkinella rosea</name>
    <dbReference type="NCBI Taxonomy" id="2025312"/>
    <lineage>
        <taxon>Bacteria</taxon>
        <taxon>Pseudomonadati</taxon>
        <taxon>Bacteroidota</taxon>
        <taxon>Cytophagia</taxon>
        <taxon>Cytophagales</taxon>
        <taxon>Spirosomataceae</taxon>
        <taxon>Larkinella</taxon>
    </lineage>
</organism>
<gene>
    <name evidence="7" type="ORF">EHT25_18995</name>
</gene>
<keyword evidence="4 5" id="KW-0472">Membrane</keyword>
<evidence type="ECO:0000256" key="3">
    <source>
        <dbReference type="ARBA" id="ARBA00022989"/>
    </source>
</evidence>
<evidence type="ECO:0000256" key="2">
    <source>
        <dbReference type="ARBA" id="ARBA00022692"/>
    </source>
</evidence>
<dbReference type="AlphaFoldDB" id="A0A3P1BN92"/>
<dbReference type="PANTHER" id="PTHR11662:SF285">
    <property type="entry name" value="HEXURONATE TRANSPORTER"/>
    <property type="match status" value="1"/>
</dbReference>
<keyword evidence="2 5" id="KW-0812">Transmembrane</keyword>
<feature type="transmembrane region" description="Helical" evidence="5">
    <location>
        <begin position="64"/>
        <end position="87"/>
    </location>
</feature>
<feature type="transmembrane region" description="Helical" evidence="5">
    <location>
        <begin position="96"/>
        <end position="115"/>
    </location>
</feature>
<dbReference type="InterPro" id="IPR050382">
    <property type="entry name" value="MFS_Na/Anion_cotransporter"/>
</dbReference>
<dbReference type="InterPro" id="IPR036259">
    <property type="entry name" value="MFS_trans_sf"/>
</dbReference>
<evidence type="ECO:0000259" key="6">
    <source>
        <dbReference type="PROSITE" id="PS50850"/>
    </source>
</evidence>
<protein>
    <submittedName>
        <fullName evidence="7">MFS transporter</fullName>
    </submittedName>
</protein>
<feature type="transmembrane region" description="Helical" evidence="5">
    <location>
        <begin position="183"/>
        <end position="203"/>
    </location>
</feature>
<dbReference type="PANTHER" id="PTHR11662">
    <property type="entry name" value="SOLUTE CARRIER FAMILY 17"/>
    <property type="match status" value="1"/>
</dbReference>
<feature type="transmembrane region" description="Helical" evidence="5">
    <location>
        <begin position="325"/>
        <end position="356"/>
    </location>
</feature>
<dbReference type="EMBL" id="RQJO01000009">
    <property type="protein sequence ID" value="RRB02542.1"/>
    <property type="molecule type" value="Genomic_DNA"/>
</dbReference>
<dbReference type="OrthoDB" id="9781156at2"/>
<dbReference type="SUPFAM" id="SSF103473">
    <property type="entry name" value="MFS general substrate transporter"/>
    <property type="match status" value="1"/>
</dbReference>
<reference evidence="7 8" key="1">
    <citation type="submission" date="2018-11" db="EMBL/GenBank/DDBJ databases">
        <authorList>
            <person name="Zhou Z."/>
            <person name="Wang G."/>
        </authorList>
    </citation>
    <scope>NUCLEOTIDE SEQUENCE [LARGE SCALE GENOMIC DNA]</scope>
    <source>
        <strain evidence="7 8">KCTC52004</strain>
    </source>
</reference>
<dbReference type="Gene3D" id="1.20.1250.20">
    <property type="entry name" value="MFS general substrate transporter like domains"/>
    <property type="match status" value="2"/>
</dbReference>
<dbReference type="InterPro" id="IPR011701">
    <property type="entry name" value="MFS"/>
</dbReference>
<dbReference type="Pfam" id="PF07690">
    <property type="entry name" value="MFS_1"/>
    <property type="match status" value="1"/>
</dbReference>
<evidence type="ECO:0000256" key="1">
    <source>
        <dbReference type="ARBA" id="ARBA00004141"/>
    </source>
</evidence>
<keyword evidence="8" id="KW-1185">Reference proteome</keyword>
<dbReference type="RefSeq" id="WP_124876705.1">
    <property type="nucleotide sequence ID" value="NZ_RQJO01000009.1"/>
</dbReference>